<feature type="chain" id="PRO_5022999545" evidence="1">
    <location>
        <begin position="24"/>
        <end position="156"/>
    </location>
</feature>
<keyword evidence="1" id="KW-0732">Signal</keyword>
<sequence length="156" mass="16939" precursor="true">MRLTATILLFAVCTSATTCLAVAEEPNTLMGIIAPWAYPESAMSGAQMSDAATVDSEGNRTVQSIVCKTTMITDDPVEKVLAFYKTKLAPDKNTDAKTKEELKGGRSVLVSDDSDGRPFSLHTILVNTATTSTTLIITRAKSEKQTHIAWKHYTRL</sequence>
<proteinExistence type="predicted"/>
<organism evidence="2 3">
    <name type="scientific">Neorhodopirellula pilleata</name>
    <dbReference type="NCBI Taxonomy" id="2714738"/>
    <lineage>
        <taxon>Bacteria</taxon>
        <taxon>Pseudomonadati</taxon>
        <taxon>Planctomycetota</taxon>
        <taxon>Planctomycetia</taxon>
        <taxon>Pirellulales</taxon>
        <taxon>Pirellulaceae</taxon>
        <taxon>Neorhodopirellula</taxon>
    </lineage>
</organism>
<protein>
    <submittedName>
        <fullName evidence="2">Uncharacterized protein</fullName>
    </submittedName>
</protein>
<gene>
    <name evidence="2" type="ORF">Pla100_61180</name>
</gene>
<reference evidence="2 3" key="1">
    <citation type="submission" date="2019-02" db="EMBL/GenBank/DDBJ databases">
        <title>Deep-cultivation of Planctomycetes and their phenomic and genomic characterization uncovers novel biology.</title>
        <authorList>
            <person name="Wiegand S."/>
            <person name="Jogler M."/>
            <person name="Boedeker C."/>
            <person name="Pinto D."/>
            <person name="Vollmers J."/>
            <person name="Rivas-Marin E."/>
            <person name="Kohn T."/>
            <person name="Peeters S.H."/>
            <person name="Heuer A."/>
            <person name="Rast P."/>
            <person name="Oberbeckmann S."/>
            <person name="Bunk B."/>
            <person name="Jeske O."/>
            <person name="Meyerdierks A."/>
            <person name="Storesund J.E."/>
            <person name="Kallscheuer N."/>
            <person name="Luecker S."/>
            <person name="Lage O.M."/>
            <person name="Pohl T."/>
            <person name="Merkel B.J."/>
            <person name="Hornburger P."/>
            <person name="Mueller R.-W."/>
            <person name="Bruemmer F."/>
            <person name="Labrenz M."/>
            <person name="Spormann A.M."/>
            <person name="Op Den Camp H."/>
            <person name="Overmann J."/>
            <person name="Amann R."/>
            <person name="Jetten M.S.M."/>
            <person name="Mascher T."/>
            <person name="Medema M.H."/>
            <person name="Devos D.P."/>
            <person name="Kaster A.-K."/>
            <person name="Ovreas L."/>
            <person name="Rohde M."/>
            <person name="Galperin M.Y."/>
            <person name="Jogler C."/>
        </authorList>
    </citation>
    <scope>NUCLEOTIDE SEQUENCE [LARGE SCALE GENOMIC DNA]</scope>
    <source>
        <strain evidence="2 3">Pla100</strain>
    </source>
</reference>
<evidence type="ECO:0000256" key="1">
    <source>
        <dbReference type="SAM" id="SignalP"/>
    </source>
</evidence>
<dbReference type="OrthoDB" id="276092at2"/>
<comment type="caution">
    <text evidence="2">The sequence shown here is derived from an EMBL/GenBank/DDBJ whole genome shotgun (WGS) entry which is preliminary data.</text>
</comment>
<evidence type="ECO:0000313" key="3">
    <source>
        <dbReference type="Proteomes" id="UP000316213"/>
    </source>
</evidence>
<dbReference type="AlphaFoldDB" id="A0A5C5ZG17"/>
<name>A0A5C5ZG17_9BACT</name>
<dbReference type="EMBL" id="SJPM01000036">
    <property type="protein sequence ID" value="TWT86369.1"/>
    <property type="molecule type" value="Genomic_DNA"/>
</dbReference>
<feature type="signal peptide" evidence="1">
    <location>
        <begin position="1"/>
        <end position="23"/>
    </location>
</feature>
<accession>A0A5C5ZG17</accession>
<keyword evidence="3" id="KW-1185">Reference proteome</keyword>
<dbReference type="Proteomes" id="UP000316213">
    <property type="component" value="Unassembled WGS sequence"/>
</dbReference>
<evidence type="ECO:0000313" key="2">
    <source>
        <dbReference type="EMBL" id="TWT86369.1"/>
    </source>
</evidence>